<evidence type="ECO:0000256" key="2">
    <source>
        <dbReference type="SAM" id="MobiDB-lite"/>
    </source>
</evidence>
<comment type="caution">
    <text evidence="3">The sequence shown here is derived from an EMBL/GenBank/DDBJ whole genome shotgun (WGS) entry which is preliminary data.</text>
</comment>
<dbReference type="PANTHER" id="PTHR19981">
    <property type="entry name" value="TALIN"/>
    <property type="match status" value="1"/>
</dbReference>
<feature type="compositionally biased region" description="Basic residues" evidence="2">
    <location>
        <begin position="2892"/>
        <end position="2903"/>
    </location>
</feature>
<feature type="region of interest" description="Disordered" evidence="2">
    <location>
        <begin position="2863"/>
        <end position="2920"/>
    </location>
</feature>
<keyword evidence="1" id="KW-0175">Coiled coil</keyword>
<feature type="coiled-coil region" evidence="1">
    <location>
        <begin position="254"/>
        <end position="300"/>
    </location>
</feature>
<organism evidence="3 4">
    <name type="scientific">Mythimna separata</name>
    <name type="common">Oriental armyworm</name>
    <name type="synonym">Pseudaletia separata</name>
    <dbReference type="NCBI Taxonomy" id="271217"/>
    <lineage>
        <taxon>Eukaryota</taxon>
        <taxon>Metazoa</taxon>
        <taxon>Ecdysozoa</taxon>
        <taxon>Arthropoda</taxon>
        <taxon>Hexapoda</taxon>
        <taxon>Insecta</taxon>
        <taxon>Pterygota</taxon>
        <taxon>Neoptera</taxon>
        <taxon>Endopterygota</taxon>
        <taxon>Lepidoptera</taxon>
        <taxon>Glossata</taxon>
        <taxon>Ditrysia</taxon>
        <taxon>Noctuoidea</taxon>
        <taxon>Noctuidae</taxon>
        <taxon>Noctuinae</taxon>
        <taxon>Hadenini</taxon>
        <taxon>Mythimna</taxon>
    </lineage>
</organism>
<dbReference type="GO" id="GO:0003779">
    <property type="term" value="F:actin binding"/>
    <property type="evidence" value="ECO:0007669"/>
    <property type="project" value="InterPro"/>
</dbReference>
<dbReference type="GO" id="GO:0005737">
    <property type="term" value="C:cytoplasm"/>
    <property type="evidence" value="ECO:0007669"/>
    <property type="project" value="TreeGrafter"/>
</dbReference>
<dbReference type="Gene3D" id="1.20.120.230">
    <property type="entry name" value="Alpha-catenin/vinculin-like"/>
    <property type="match status" value="11"/>
</dbReference>
<feature type="region of interest" description="Disordered" evidence="2">
    <location>
        <begin position="3051"/>
        <end position="3072"/>
    </location>
</feature>
<gene>
    <name evidence="3" type="ORF">PYW07_011003</name>
</gene>
<feature type="compositionally biased region" description="Low complexity" evidence="2">
    <location>
        <begin position="2866"/>
        <end position="2891"/>
    </location>
</feature>
<dbReference type="EMBL" id="JARGEI010000030">
    <property type="protein sequence ID" value="KAJ8705176.1"/>
    <property type="molecule type" value="Genomic_DNA"/>
</dbReference>
<evidence type="ECO:0000313" key="4">
    <source>
        <dbReference type="Proteomes" id="UP001231518"/>
    </source>
</evidence>
<reference evidence="3" key="1">
    <citation type="submission" date="2023-03" db="EMBL/GenBank/DDBJ databases">
        <title>Chromosome-level genomes of two armyworms, Mythimna separata and Mythimna loreyi, provide insights into the biosynthesis and reception of sex pheromones.</title>
        <authorList>
            <person name="Zhao H."/>
        </authorList>
    </citation>
    <scope>NUCLEOTIDE SEQUENCE</scope>
    <source>
        <strain evidence="3">BeijingLab</strain>
        <tissue evidence="3">Pupa</tissue>
    </source>
</reference>
<dbReference type="Proteomes" id="UP001231518">
    <property type="component" value="Chromosome 27"/>
</dbReference>
<dbReference type="PANTHER" id="PTHR19981:SF1">
    <property type="entry name" value="RHEA, ISOFORM B"/>
    <property type="match status" value="1"/>
</dbReference>
<proteinExistence type="predicted"/>
<dbReference type="InterPro" id="IPR035964">
    <property type="entry name" value="I/LWEQ_dom_sf"/>
</dbReference>
<feature type="region of interest" description="Disordered" evidence="2">
    <location>
        <begin position="2469"/>
        <end position="2506"/>
    </location>
</feature>
<sequence length="4255" mass="449504">MRYLTAPAIHEPHCQSALTAASANLSGAVNQLEASWKPLMEDPKQHYMAGQLHGRKNDVLKALDRLRDGYWNLEVAECTDDVFPVQEKKRLKFITSLAGARNRLLGVEFDEWNKPPTDKAAPSEEEKVAAQRRLEQTMAQLNAAVAALAAATADRENPDYDTAELAVTTMTELMPQIAKDLEVVSSDKDEATRAAMQKSLSALCHACKDMCQGDGYQHAQGEPLDSFTAASGKLVFLVSPGADKGKQKHISSLASEAQQQASELAARARQVKEHAAPAAAAELDKLANQAQDDADALRAVAQVTAASIESPRCRDALSAAIAKLQGSADRLASACQAQQAPQTAQARAAADDAHQELCDSLAKLGDVCGMGHDDDMLGDAPSAAQQEKQRLKFVQSMAGAKRRLDAAAQQLTKPMACSLMSEADAKVLEQQLSNSLAQLNAAVAALAAATADRENPDYVAAEKAVDDITTLMPHVVRDSRKLCGTKSDAAQAQMLQDIKVLCDASKELCDSVGQPQGLADAAARFTAASRNLVFYASPGADNDKENEVIGLSADACGKAGQLLSQAQLLTEMIPDATAAAELDNRGARAADAAQALLTVAQATAPTISNANCQRELISAAEKLRGTATDLTSSCQPHLQQRPEMKQQVLGSKKQLDDSLDKLVDACKTVQGGTQSSISPAEKEKRRLKFVTSLTGAKNRLYDSEQQLKQPLTKQPLEPEEALALEQRLTQRLAQLNAAIAALAVANADAANPDYVAAEKAVKEISDLMPLIVQDSRKLSSTKDEPTQAAMLADLRALCEASRKICENTENSPKVDTTEFSKAAGKLVFLVSPAADKGKGKQVLDLSDAACKKASDHLSQVQAVSAQLPPAAAAQLGAAATRLKDAADTLHAVAHATAPTIGNPHCQKEVAAAAEKLHSAASELTACVEPHLQKQPEKKKQVLGSQQKLAESLDKLVQACQAGDSGNLVAWPSAQQQEKQHLMFISSVSGAKERLNAAEELLKEPMVCQLMRPEDGAAMERKLNNRLAQLNAAVAALAAATADRERPDYAAADRAVKTITELMPGVVQDSHTLCGNKTGDEQAAMLQDLRALCEATRQICDSAGEPQGLNEAAAKFSAASGKLVYIVSPKADAKQQAHEKQVLALSAASCGKASELLSQAQRVTELIPDAAVAAELDARGARAADAAQALLTVAQATAPTIGDPHCRKEVISAAEKLRSTAADLTSACQPHLQKQPEMKKQVLSTQQQLADSLDKLVQACKTDVGSVGWDVPSAETQEKQRLKFVSSVSGAKQRLDAAEKQLKEPMVSQLTRPEDGAAMERKLSNRLAQLNAAVAALAAATADRERPDYAAADRAVRTITELMPEVVQDSHKLCGSKTGPEQAAMLQDLRALCEATRQICDSAGEPQGLNEAAAKFSAASGKLVYIVSPKADAKQQAHEKQVLALSAASCGKASELLSQAQRLTELIPDAAVAAELDARGARAADAAQALLTVAQATAPTIGDPHCRKEVVAAAEKLRSTAADLTSACQPHLQKQPEMKKQVLSTQQQLADSLDKLVQACNTDVGSVGWDVPSAETQEKQRLKFVSSVSGAKQRLDAAEKQLKEPMVSQLMRPEDGAAMERKLSNRLAQLNAAVAALAAATADRERPDYAAADRAVRTITELMPGVVQDSHKLCGSKTGPEQAAMLQDLRALCDATRQICDSAGEPQGLSDAAAKFSAASGKLVYIVSPKADAKQQAHEKQVLALSAASCGKASELLSQAQRLTELIPDAVVAAELDARGARAADAAQALLTVAQATAPTIGDPHCRKEVVAAAEKLRNTAADLTSACQPHLQKQPEMKKQVLSTQQQLADSLDKLVQACNTDVGSVGWDVPSAETQEKQRLKFVSSVSGAKQRLDAAEKQLKEPMICQLMRAEDGAAIERKLSNRLAQLNAAVAALAAATADRERPDYAAADRAVRTITELMPGVVQDSHKLCGNKAGDEQAAMLQDLRALCDATRQICDSAGKPQGLSEAAAKFSAASGKLTYIVSPKADAKQQAHEKQVLALSAASCGKASELLSGAQRLTELIPDAAVAAELDARGARAADAAQALLTVAQATAPTIGDPHCQREVVAAAEKLRSTTSDLTSACQPHLQQRPEMKQQVLSSKKQLDDSLDKLVDACKTDGSIGWVDVPPAQTQEKQRLKFISSVSGAKEGLHAAEQQLKEPMICQLMRAEDGAAIERKLSNRLAQLNAAVAALAAATANREKPDYVEADRAVRTITKLMPQLVQDSHKLCGTKTGPEQAAMMKELKALCEATRQICDSAGEPQGLSDAAAKFSAASGKLVYIVSPEAAKQDTQEKQVLALSAATCGKTSELLSQAQRLTELIPDAAVAAELDARGARAADAAQALLTVAQATAPTIGNPHCQKEMISAADKLHRAASALTWACHPHVQQRPELKEQMLSCKKQLDANIYDLKQACKTAHHADQEKHRVKFDSSATKAKKDLQEAQSKLSQPITTKEKPEDPVPLRKRLSNSLAQLNAAIAALTAATADREYPDYTTAHQVVETIPKLLREVIHDSRELCANQTGPGAAAVTSDLTALCEASRELCDSVGQPQDLAAAASKYSAASGKMAVLAGPKIHSAEEKQVIALTTESRERVSSLLEHVHRLTEVMPEVGAAAELDESRARTAEAAQALFSVAQVTSSSISEPACADQMASAAEKLLRTASELTSACQPHLEQHPERKQQVLSSQQQLADRLDKLILACHAAQQEPEVVLSPQQEKQRIHFVSSVSGAKKNLDTAEQQMKKPLVPQKKQADGASLQQQLSRRLAQLNAAVAALAAATQVPQELQQADGASLQQQLSRRLAQLNAAVAALAAATQGNCVPAGSTSGAAASRRSQPAAAAVAAPGAAQRRRGSPGRRHASSTPPWQPWPPPRKVTVSQPVVPQELQQADGASLQQQLSRRLAQLNAAVAALAAATQDGKNLDYPAAERAVITITELMPQVVHDSHSLCSSKDAAGQAAMLEQLRQLCDASRAICDSHGQPKKLNEATAKLANASGKLLYIVSPESAQGSKPAVPVRKAPPPTPVRDPKTHSVAQAVRSSALVDPTKDFLDTLRGEASQDNAKTVDVDSKNLQAIEEAKKAYKHFMQMIDSAEKGLQTAEDGLKVLHSSKTAAACLPAVEVARREQHMEDALAKAAVQVAALVAANYADTLDYKAAMEPTLSLTECVRSVVNDGSAIYSSLPEHSRKHFVDDMAGLCRATKSICNATKSKDEVKKLNDAAISFGDQSIKLLRVVSCITDPPLEKQVISRAKAIGDTASRLALEASNVASSADSSTAEGKACVQDICTAGASCVDAAGKLVYTAKHWKPAADSSTAEGKACVQDICTAGASCVDAAGKLVYTAKHWKPAADSSTAEGKACVQDICTAGASCVDAAGKLVYTAKHWKPAADSSTAEGKACVQDICTAGASCVDAAGKLVYTAKHWKPAADSSTAEGKACVQDICTAGASCVDAAGKLVYTAKHWKPAADSSTAEGKACVQDICTAGASCVDAAGKLVYTAKHWKPAADSSTAEGKACVQDICTAGASCVDAAGKLVYTAKHWKPAADSSTAEGKACVQDICTAGASCVDAAGKLVYTAKHWKPAADSSTAEGKACVQDICTAGASCVDAAGKLVYTAKHWKPAADSSTAEGKACVQDICTAGASCVDAAGKLVYTAKHWKPAADSSTAEGKACVQDICTAGASCVDAAGKLVYTAKHWKPAADSSTAEGKACVQDICTAGASCVDAAGKLVYTAKDICTAGASCVDAAGKLVYTAKHWKPAADSSTAEGKACVQDICTAGASCVDAAGKLVYTAKHWKPAADSSTAEGKACVQDICTAGASCVDAAGKLVYTAKHWKPAADSSTAEGKACVQDICTAGASCVDAAGKLVYTAKLVAPTIHHATCQETLVSSADNLSASLTKFSKSWAPLASSQQPTIHKLTQEAAHLEDLVERMRKDVKTGKLGKRKEVEQIVNLDSPLRKMTIEIIETAKSMAEYGEMTAEQKKEYTNYSHRLEEAIRVLDLANARYQRAPTDKNRHDEYEIATQDLQVTLLQTRPSRAGQEQNNIVDFRDFLQDLAKEADQLQSTAKKNEGPAGKRTTDDIKLLCSKISEDATRLLNPPDHFADVTVCESADDIMDIDMFGQDCDMMVKEINSTIQGVHDQKAKQALRAKALALTESCHLLRFATNSHIMATKSAAFEDALSNLEEFKATVIPHLAQEAVMRSKKIKKILQW</sequence>
<feature type="compositionally biased region" description="Basic and acidic residues" evidence="2">
    <location>
        <begin position="2497"/>
        <end position="2506"/>
    </location>
</feature>
<dbReference type="SUPFAM" id="SSF109885">
    <property type="entry name" value="I/LWEQ domain"/>
    <property type="match status" value="1"/>
</dbReference>
<name>A0AAD7Y761_MYTSE</name>
<dbReference type="GO" id="GO:0098609">
    <property type="term" value="P:cell-cell adhesion"/>
    <property type="evidence" value="ECO:0007669"/>
    <property type="project" value="TreeGrafter"/>
</dbReference>
<protein>
    <recommendedName>
        <fullName evidence="5">Vinculin</fullName>
    </recommendedName>
</protein>
<evidence type="ECO:0000256" key="1">
    <source>
        <dbReference type="SAM" id="Coils"/>
    </source>
</evidence>
<dbReference type="GO" id="GO:0005886">
    <property type="term" value="C:plasma membrane"/>
    <property type="evidence" value="ECO:0007669"/>
    <property type="project" value="TreeGrafter"/>
</dbReference>
<feature type="compositionally biased region" description="Polar residues" evidence="2">
    <location>
        <begin position="2486"/>
        <end position="2496"/>
    </location>
</feature>
<evidence type="ECO:0000313" key="3">
    <source>
        <dbReference type="EMBL" id="KAJ8705176.1"/>
    </source>
</evidence>
<feature type="coiled-coil region" evidence="1">
    <location>
        <begin position="2802"/>
        <end position="2858"/>
    </location>
</feature>
<evidence type="ECO:0008006" key="5">
    <source>
        <dbReference type="Google" id="ProtNLM"/>
    </source>
</evidence>
<dbReference type="GO" id="GO:0030036">
    <property type="term" value="P:actin cytoskeleton organization"/>
    <property type="evidence" value="ECO:0007669"/>
    <property type="project" value="TreeGrafter"/>
</dbReference>
<accession>A0AAD7Y761</accession>
<keyword evidence="4" id="KW-1185">Reference proteome</keyword>